<feature type="coiled-coil region" evidence="2">
    <location>
        <begin position="113"/>
        <end position="140"/>
    </location>
</feature>
<dbReference type="SUPFAM" id="SSF52091">
    <property type="entry name" value="SpoIIaa-like"/>
    <property type="match status" value="1"/>
</dbReference>
<dbReference type="InterPro" id="IPR035965">
    <property type="entry name" value="PAS-like_dom_sf"/>
</dbReference>
<reference evidence="7 8" key="1">
    <citation type="submission" date="2023-04" db="EMBL/GenBank/DDBJ databases">
        <title>The genome sequence of Polyangium sorediatum DSM14670.</title>
        <authorList>
            <person name="Zhang X."/>
        </authorList>
    </citation>
    <scope>NUCLEOTIDE SEQUENCE [LARGE SCALE GENOMIC DNA]</scope>
    <source>
        <strain evidence="7 8">DSM 14670</strain>
    </source>
</reference>
<dbReference type="SMART" id="SM00091">
    <property type="entry name" value="PAS"/>
    <property type="match status" value="1"/>
</dbReference>
<dbReference type="Pfam" id="PF01740">
    <property type="entry name" value="STAS"/>
    <property type="match status" value="1"/>
</dbReference>
<dbReference type="PANTHER" id="PTHR33745:SF3">
    <property type="entry name" value="RSBT CO-ANTAGONIST PROTEIN RSBRC"/>
    <property type="match status" value="1"/>
</dbReference>
<proteinExistence type="predicted"/>
<keyword evidence="8" id="KW-1185">Reference proteome</keyword>
<dbReference type="PROSITE" id="PS50801">
    <property type="entry name" value="STAS"/>
    <property type="match status" value="1"/>
</dbReference>
<accession>A0ABT6P757</accession>
<dbReference type="CDD" id="cd07041">
    <property type="entry name" value="STAS_RsbR_RsbS_like"/>
    <property type="match status" value="1"/>
</dbReference>
<feature type="domain" description="PAS" evidence="4">
    <location>
        <begin position="140"/>
        <end position="210"/>
    </location>
</feature>
<dbReference type="InterPro" id="IPR036513">
    <property type="entry name" value="STAS_dom_sf"/>
</dbReference>
<keyword evidence="1" id="KW-0597">Phosphoprotein</keyword>
<organism evidence="7 8">
    <name type="scientific">Polyangium sorediatum</name>
    <dbReference type="NCBI Taxonomy" id="889274"/>
    <lineage>
        <taxon>Bacteria</taxon>
        <taxon>Pseudomonadati</taxon>
        <taxon>Myxococcota</taxon>
        <taxon>Polyangia</taxon>
        <taxon>Polyangiales</taxon>
        <taxon>Polyangiaceae</taxon>
        <taxon>Polyangium</taxon>
    </lineage>
</organism>
<dbReference type="SMART" id="SM00086">
    <property type="entry name" value="PAC"/>
    <property type="match status" value="1"/>
</dbReference>
<dbReference type="Pfam" id="PF08447">
    <property type="entry name" value="PAS_3"/>
    <property type="match status" value="1"/>
</dbReference>
<comment type="caution">
    <text evidence="7">The sequence shown here is derived from an EMBL/GenBank/DDBJ whole genome shotgun (WGS) entry which is preliminary data.</text>
</comment>
<evidence type="ECO:0000256" key="3">
    <source>
        <dbReference type="SAM" id="MobiDB-lite"/>
    </source>
</evidence>
<evidence type="ECO:0000259" key="6">
    <source>
        <dbReference type="PROSITE" id="PS50801"/>
    </source>
</evidence>
<name>A0ABT6P757_9BACT</name>
<dbReference type="InterPro" id="IPR001610">
    <property type="entry name" value="PAC"/>
</dbReference>
<dbReference type="PANTHER" id="PTHR33745">
    <property type="entry name" value="RSBT ANTAGONIST PROTEIN RSBS-RELATED"/>
    <property type="match status" value="1"/>
</dbReference>
<keyword evidence="2" id="KW-0175">Coiled coil</keyword>
<evidence type="ECO:0000313" key="8">
    <source>
        <dbReference type="Proteomes" id="UP001160301"/>
    </source>
</evidence>
<dbReference type="PROSITE" id="PS50113">
    <property type="entry name" value="PAC"/>
    <property type="match status" value="1"/>
</dbReference>
<evidence type="ECO:0000259" key="4">
    <source>
        <dbReference type="PROSITE" id="PS50112"/>
    </source>
</evidence>
<protein>
    <submittedName>
        <fullName evidence="7">PAS domain S-box protein</fullName>
    </submittedName>
</protein>
<dbReference type="InterPro" id="IPR002645">
    <property type="entry name" value="STAS_dom"/>
</dbReference>
<dbReference type="RefSeq" id="WP_284721696.1">
    <property type="nucleotide sequence ID" value="NZ_JARZHI010000080.1"/>
</dbReference>
<dbReference type="InterPro" id="IPR000014">
    <property type="entry name" value="PAS"/>
</dbReference>
<sequence>MQALVSSGRARRAPSAGDAGRGEAAPGTEYAGSFRRRDVHGGPFHPHARQSCHRVFATIEWRQTLDVHFRLGRHFLLASSSALHPPGRREKEGRVVSMDRPFTHQPVSVETNVDSLRQRLADLKKQVDVQAEEITRVRADALRYRRYFNLAQVGMAITSPDTGWIEFNGRLCEQLGYAPEELRTTTWVSLTHPEDVSLDMDLFASLVKGEIQRYSLDKRFVRKNGSIMYGNILLQGVYRDDGSFDHLFGFLHDITERWEGERERLALKQEIIDAQKRALRELSTPLIPVAEHVLVMPLVGTIDNVRAQAVLEVLLDGVMRHNARMTILDVTGVEVVDMEVMNALVQAARAVNLLGAQAILTGIQPRIAKTLVDLQADLSTIMTLSTVREGISYALGRQKT</sequence>
<dbReference type="InterPro" id="IPR013655">
    <property type="entry name" value="PAS_fold_3"/>
</dbReference>
<dbReference type="Gene3D" id="3.30.750.24">
    <property type="entry name" value="STAS domain"/>
    <property type="match status" value="1"/>
</dbReference>
<dbReference type="SUPFAM" id="SSF55785">
    <property type="entry name" value="PYP-like sensor domain (PAS domain)"/>
    <property type="match status" value="1"/>
</dbReference>
<feature type="region of interest" description="Disordered" evidence="3">
    <location>
        <begin position="1"/>
        <end position="28"/>
    </location>
</feature>
<dbReference type="InterPro" id="IPR051932">
    <property type="entry name" value="Bact_StressResp_Reg"/>
</dbReference>
<dbReference type="PROSITE" id="PS50112">
    <property type="entry name" value="PAS"/>
    <property type="match status" value="1"/>
</dbReference>
<dbReference type="EMBL" id="JARZHI010000080">
    <property type="protein sequence ID" value="MDI1436403.1"/>
    <property type="molecule type" value="Genomic_DNA"/>
</dbReference>
<evidence type="ECO:0000256" key="2">
    <source>
        <dbReference type="SAM" id="Coils"/>
    </source>
</evidence>
<evidence type="ECO:0000259" key="5">
    <source>
        <dbReference type="PROSITE" id="PS50113"/>
    </source>
</evidence>
<dbReference type="NCBIfam" id="TIGR00229">
    <property type="entry name" value="sensory_box"/>
    <property type="match status" value="1"/>
</dbReference>
<dbReference type="Proteomes" id="UP001160301">
    <property type="component" value="Unassembled WGS sequence"/>
</dbReference>
<dbReference type="InterPro" id="IPR049813">
    <property type="entry name" value="Elp-1-like_TD"/>
</dbReference>
<evidence type="ECO:0000313" key="7">
    <source>
        <dbReference type="EMBL" id="MDI1436403.1"/>
    </source>
</evidence>
<feature type="domain" description="PAC" evidence="5">
    <location>
        <begin position="214"/>
        <end position="266"/>
    </location>
</feature>
<dbReference type="CDD" id="cd21931">
    <property type="entry name" value="TD_EMAP-like"/>
    <property type="match status" value="1"/>
</dbReference>
<dbReference type="CDD" id="cd00130">
    <property type="entry name" value="PAS"/>
    <property type="match status" value="1"/>
</dbReference>
<feature type="domain" description="STAS" evidence="6">
    <location>
        <begin position="283"/>
        <end position="394"/>
    </location>
</feature>
<evidence type="ECO:0000256" key="1">
    <source>
        <dbReference type="ARBA" id="ARBA00022553"/>
    </source>
</evidence>
<gene>
    <name evidence="7" type="ORF">QHF89_43260</name>
</gene>
<dbReference type="Gene3D" id="3.30.450.20">
    <property type="entry name" value="PAS domain"/>
    <property type="match status" value="1"/>
</dbReference>
<dbReference type="InterPro" id="IPR000700">
    <property type="entry name" value="PAS-assoc_C"/>
</dbReference>